<organism evidence="1">
    <name type="scientific">Hordeum vulgare subsp. vulgare</name>
    <name type="common">Domesticated barley</name>
    <dbReference type="NCBI Taxonomy" id="112509"/>
    <lineage>
        <taxon>Eukaryota</taxon>
        <taxon>Viridiplantae</taxon>
        <taxon>Streptophyta</taxon>
        <taxon>Embryophyta</taxon>
        <taxon>Tracheophyta</taxon>
        <taxon>Spermatophyta</taxon>
        <taxon>Magnoliopsida</taxon>
        <taxon>Liliopsida</taxon>
        <taxon>Poales</taxon>
        <taxon>Poaceae</taxon>
        <taxon>BOP clade</taxon>
        <taxon>Pooideae</taxon>
        <taxon>Triticodae</taxon>
        <taxon>Triticeae</taxon>
        <taxon>Hordeinae</taxon>
        <taxon>Hordeum</taxon>
    </lineage>
</organism>
<reference evidence="1" key="1">
    <citation type="journal article" date="2011" name="Plant Physiol.">
        <title>Comprehensive sequence analysis of 24,783 barley full-length cDNAs derived from 12 clone libraries.</title>
        <authorList>
            <person name="Matsumoto T."/>
            <person name="Tanaka T."/>
            <person name="Sakai H."/>
            <person name="Amano N."/>
            <person name="Kanamori H."/>
            <person name="Kurita K."/>
            <person name="Kikuta A."/>
            <person name="Kamiya K."/>
            <person name="Yamamoto M."/>
            <person name="Ikawa H."/>
            <person name="Fujii N."/>
            <person name="Hori K."/>
            <person name="Itoh T."/>
            <person name="Sato K."/>
        </authorList>
    </citation>
    <scope>NUCLEOTIDE SEQUENCE</scope>
    <source>
        <tissue evidence="1">Seed</tissue>
    </source>
</reference>
<dbReference type="EMBL" id="AK374933">
    <property type="protein sequence ID" value="BAK06129.1"/>
    <property type="molecule type" value="mRNA"/>
</dbReference>
<evidence type="ECO:0000313" key="1">
    <source>
        <dbReference type="EMBL" id="BAK06129.1"/>
    </source>
</evidence>
<accession>F2EFK7</accession>
<protein>
    <submittedName>
        <fullName evidence="1">Predicted protein</fullName>
    </submittedName>
</protein>
<proteinExistence type="evidence at transcript level"/>
<sequence>MDITVVHGGYHCCASPFEPKSCVSAWTSATSMHATFLEIIRLYCPRSREAGATLLLTAVNTFFPITIPLCVPKLICAARLLTHSPCSKCRKFRKFGKVGLFWMVSPLRIVVRVKILSEPRWTSATSTHATFLEIIRLYCTGPWW</sequence>
<dbReference type="AlphaFoldDB" id="F2EFK7"/>
<name>F2EFK7_HORVV</name>